<feature type="domain" description="PIN" evidence="2">
    <location>
        <begin position="56"/>
        <end position="207"/>
    </location>
</feature>
<dbReference type="InterPro" id="IPR002716">
    <property type="entry name" value="PIN_dom"/>
</dbReference>
<reference evidence="3 4" key="1">
    <citation type="submission" date="2019-09" db="EMBL/GenBank/DDBJ databases">
        <title>Draft genome of the ectomycorrhizal ascomycete Sphaerosporella brunnea.</title>
        <authorList>
            <consortium name="DOE Joint Genome Institute"/>
            <person name="Benucci G.M."/>
            <person name="Marozzi G."/>
            <person name="Antonielli L."/>
            <person name="Sanchez S."/>
            <person name="Marco P."/>
            <person name="Wang X."/>
            <person name="Falini L.B."/>
            <person name="Barry K."/>
            <person name="Haridas S."/>
            <person name="Lipzen A."/>
            <person name="Labutti K."/>
            <person name="Grigoriev I.V."/>
            <person name="Murat C."/>
            <person name="Martin F."/>
            <person name="Albertini E."/>
            <person name="Donnini D."/>
            <person name="Bonito G."/>
        </authorList>
    </citation>
    <scope>NUCLEOTIDE SEQUENCE [LARGE SCALE GENOMIC DNA]</scope>
    <source>
        <strain evidence="3 4">Sb_GMNB300</strain>
    </source>
</reference>
<protein>
    <recommendedName>
        <fullName evidence="2">PIN domain-containing protein</fullName>
    </recommendedName>
</protein>
<proteinExistence type="predicted"/>
<dbReference type="AlphaFoldDB" id="A0A5J5F8B2"/>
<dbReference type="EMBL" id="VXIS01000018">
    <property type="protein sequence ID" value="KAA8913012.1"/>
    <property type="molecule type" value="Genomic_DNA"/>
</dbReference>
<accession>A0A5J5F8B2</accession>
<feature type="compositionally biased region" description="Basic and acidic residues" evidence="1">
    <location>
        <begin position="260"/>
        <end position="272"/>
    </location>
</feature>
<feature type="region of interest" description="Disordered" evidence="1">
    <location>
        <begin position="232"/>
        <end position="307"/>
    </location>
</feature>
<dbReference type="OrthoDB" id="5361617at2759"/>
<sequence length="307" mass="34525">MQSSTPTTFLERLAVARLQHTVNELQTQVDKDRTALQPVRKIFHCVCDETALTANIPDLKRFVAEKSITMIVPFSALDSLDHLKKGTDNTSIHARESIRFFDRVQTTAGRKQITGVRIQAPTEKYENWAECITAAAAAAARRTPPSSPILTDFPEQEPPSRIKELLNCTVYHLNRLRSSDDTQVLLVTNDETVAEWAELYNIPTVSSKEVETMVRREDIEFVERKRHYEYAVNHPRSPGSPYGGGGRGRGGSRRGGWNGGRRDSWKEEDRTPPRGRGGVRRDASPPDFVLRGPPRGVARGRGKLWEP</sequence>
<feature type="compositionally biased region" description="Basic residues" evidence="1">
    <location>
        <begin position="298"/>
        <end position="307"/>
    </location>
</feature>
<dbReference type="Proteomes" id="UP000326924">
    <property type="component" value="Unassembled WGS sequence"/>
</dbReference>
<dbReference type="Gene3D" id="3.40.50.1010">
    <property type="entry name" value="5'-nuclease"/>
    <property type="match status" value="1"/>
</dbReference>
<name>A0A5J5F8B2_9PEZI</name>
<evidence type="ECO:0000313" key="4">
    <source>
        <dbReference type="Proteomes" id="UP000326924"/>
    </source>
</evidence>
<dbReference type="InParanoid" id="A0A5J5F8B2"/>
<organism evidence="3 4">
    <name type="scientific">Sphaerosporella brunnea</name>
    <dbReference type="NCBI Taxonomy" id="1250544"/>
    <lineage>
        <taxon>Eukaryota</taxon>
        <taxon>Fungi</taxon>
        <taxon>Dikarya</taxon>
        <taxon>Ascomycota</taxon>
        <taxon>Pezizomycotina</taxon>
        <taxon>Pezizomycetes</taxon>
        <taxon>Pezizales</taxon>
        <taxon>Pyronemataceae</taxon>
        <taxon>Sphaerosporella</taxon>
    </lineage>
</organism>
<evidence type="ECO:0000256" key="1">
    <source>
        <dbReference type="SAM" id="MobiDB-lite"/>
    </source>
</evidence>
<dbReference type="Pfam" id="PF13638">
    <property type="entry name" value="PIN_4"/>
    <property type="match status" value="1"/>
</dbReference>
<evidence type="ECO:0000313" key="3">
    <source>
        <dbReference type="EMBL" id="KAA8913012.1"/>
    </source>
</evidence>
<keyword evidence="4" id="KW-1185">Reference proteome</keyword>
<gene>
    <name evidence="3" type="ORF">FN846DRAFT_897362</name>
</gene>
<comment type="caution">
    <text evidence="3">The sequence shown here is derived from an EMBL/GenBank/DDBJ whole genome shotgun (WGS) entry which is preliminary data.</text>
</comment>
<evidence type="ECO:0000259" key="2">
    <source>
        <dbReference type="Pfam" id="PF13638"/>
    </source>
</evidence>
<feature type="compositionally biased region" description="Gly residues" evidence="1">
    <location>
        <begin position="241"/>
        <end position="259"/>
    </location>
</feature>